<organism evidence="2 3">
    <name type="scientific">Chaetoceros tenuissimus</name>
    <dbReference type="NCBI Taxonomy" id="426638"/>
    <lineage>
        <taxon>Eukaryota</taxon>
        <taxon>Sar</taxon>
        <taxon>Stramenopiles</taxon>
        <taxon>Ochrophyta</taxon>
        <taxon>Bacillariophyta</taxon>
        <taxon>Coscinodiscophyceae</taxon>
        <taxon>Chaetocerotophycidae</taxon>
        <taxon>Chaetocerotales</taxon>
        <taxon>Chaetocerotaceae</taxon>
        <taxon>Chaetoceros</taxon>
    </lineage>
</organism>
<dbReference type="AlphaFoldDB" id="A0AAD3CNV0"/>
<accession>A0AAD3CNV0</accession>
<feature type="coiled-coil region" evidence="1">
    <location>
        <begin position="78"/>
        <end position="140"/>
    </location>
</feature>
<keyword evidence="1" id="KW-0175">Coiled coil</keyword>
<reference evidence="2 3" key="1">
    <citation type="journal article" date="2021" name="Sci. Rep.">
        <title>The genome of the diatom Chaetoceros tenuissimus carries an ancient integrated fragment of an extant virus.</title>
        <authorList>
            <person name="Hongo Y."/>
            <person name="Kimura K."/>
            <person name="Takaki Y."/>
            <person name="Yoshida Y."/>
            <person name="Baba S."/>
            <person name="Kobayashi G."/>
            <person name="Nagasaki K."/>
            <person name="Hano T."/>
            <person name="Tomaru Y."/>
        </authorList>
    </citation>
    <scope>NUCLEOTIDE SEQUENCE [LARGE SCALE GENOMIC DNA]</scope>
    <source>
        <strain evidence="2 3">NIES-3715</strain>
    </source>
</reference>
<dbReference type="Proteomes" id="UP001054902">
    <property type="component" value="Unassembled WGS sequence"/>
</dbReference>
<evidence type="ECO:0000313" key="3">
    <source>
        <dbReference type="Proteomes" id="UP001054902"/>
    </source>
</evidence>
<name>A0AAD3CNV0_9STRA</name>
<comment type="caution">
    <text evidence="2">The sequence shown here is derived from an EMBL/GenBank/DDBJ whole genome shotgun (WGS) entry which is preliminary data.</text>
</comment>
<evidence type="ECO:0000313" key="2">
    <source>
        <dbReference type="EMBL" id="GFH48520.1"/>
    </source>
</evidence>
<keyword evidence="3" id="KW-1185">Reference proteome</keyword>
<dbReference type="EMBL" id="BLLK01000028">
    <property type="protein sequence ID" value="GFH48520.1"/>
    <property type="molecule type" value="Genomic_DNA"/>
</dbReference>
<gene>
    <name evidence="2" type="ORF">CTEN210_04996</name>
</gene>
<evidence type="ECO:0000256" key="1">
    <source>
        <dbReference type="SAM" id="Coils"/>
    </source>
</evidence>
<proteinExistence type="predicted"/>
<sequence length="146" mass="16615">MHPDSLGFLPTVMQQIDPSIALSENNIPSAVNSSGTKRKISIEVSKEDKELMKRLARSTYVMEASVLKSEIRASESTLLDLKGRKIEAMKELRKMQRDEHIPAEEIEEQKVWTDQIEAQILAQADALIELEEQLDTLRAQEHESEE</sequence>
<protein>
    <submittedName>
        <fullName evidence="2">Uncharacterized protein</fullName>
    </submittedName>
</protein>